<protein>
    <submittedName>
        <fullName evidence="1">Uncharacterized protein</fullName>
    </submittedName>
</protein>
<accession>A0A837CMC6</accession>
<organism evidence="1 2">
    <name type="scientific">Bradyrhizobium diazoefficiens SEMIA 5080</name>
    <dbReference type="NCBI Taxonomy" id="754504"/>
    <lineage>
        <taxon>Bacteria</taxon>
        <taxon>Pseudomonadati</taxon>
        <taxon>Pseudomonadota</taxon>
        <taxon>Alphaproteobacteria</taxon>
        <taxon>Hyphomicrobiales</taxon>
        <taxon>Nitrobacteraceae</taxon>
        <taxon>Bradyrhizobium</taxon>
    </lineage>
</organism>
<dbReference type="AlphaFoldDB" id="A0A837CMC6"/>
<proteinExistence type="predicted"/>
<gene>
    <name evidence="1" type="ORF">BJA5080_04106</name>
</gene>
<sequence>MIRVEHPTPIIYTFGPEIDPYTWQSMPSTFRFFVTAKEFDRRHGQYEANKRPIIQRVEALILSGMAEPFRIAKDALGHDNLLINAETFLKIITFHSMRKNNPGGAFKARELALLFEEYTNQKNDALDWLETITPRDRARAFLTILHEMVEWKQRRGLSDER</sequence>
<comment type="caution">
    <text evidence="1">The sequence shown here is derived from an EMBL/GenBank/DDBJ whole genome shotgun (WGS) entry which is preliminary data.</text>
</comment>
<dbReference type="Proteomes" id="UP000024900">
    <property type="component" value="Unassembled WGS sequence"/>
</dbReference>
<dbReference type="EMBL" id="ADOU02000004">
    <property type="protein sequence ID" value="KGJ70128.1"/>
    <property type="molecule type" value="Genomic_DNA"/>
</dbReference>
<reference evidence="1 2" key="1">
    <citation type="journal article" date="2014" name="BMC Genomics">
        <title>Comparative genomics of Bradyrhizobium japonicum CPAC 15 and Bradyrhizobium diazoefficiens CPAC 7: elite model strains for understanding symbiotic performance with soybean.</title>
        <authorList>
            <person name="Siqueira A.F."/>
            <person name="Ormeno-Orrillo E."/>
            <person name="Souza R.C."/>
            <person name="Rodrigues E.P."/>
            <person name="Almeida L.G."/>
            <person name="Barcellos F.G."/>
            <person name="Batista J.S."/>
            <person name="Nakatami A.S."/>
            <person name="Martinez-Romero E."/>
            <person name="Vasconcelos A.T."/>
            <person name="Hungria M."/>
        </authorList>
    </citation>
    <scope>NUCLEOTIDE SEQUENCE [LARGE SCALE GENOMIC DNA]</scope>
    <source>
        <strain evidence="1 2">SEMIA 5080</strain>
    </source>
</reference>
<name>A0A837CMC6_9BRAD</name>
<evidence type="ECO:0000313" key="1">
    <source>
        <dbReference type="EMBL" id="KGJ70128.1"/>
    </source>
</evidence>
<evidence type="ECO:0000313" key="2">
    <source>
        <dbReference type="Proteomes" id="UP000024900"/>
    </source>
</evidence>